<dbReference type="RefSeq" id="WP_191794173.1">
    <property type="nucleotide sequence ID" value="NZ_JACSQQ010000001.1"/>
</dbReference>
<sequence>MSSKYEFDFDPAVTNTSHGLVVGVIPAGSRVLDVGCAAGYLGDALQVKNCTVHGVELDEEAAETARTRLASVVVADAELLDYKAQYGADAFDVVVLADVLEHTRSPERVLEGALSVLTETGTLVISIPNVGHGSLRLGLLQGRWNYTPLGLLDETHIRFFTWDTLQDLLVGAGLSITDAWMTTADPLATEVDIDPAELPDGIVDWVRGQPLALGYQFVLVVRRAVAGETPRRVEPVPAGSAVVPPESPSLLSAREEAEQLRRALTDRDDELRTAKEIISLQEVTALQDVQALRRSITWRVGNGVLAPARLVARTARRLTSTKS</sequence>
<organism evidence="1 2">
    <name type="scientific">Oerskovia rustica</name>
    <dbReference type="NCBI Taxonomy" id="2762237"/>
    <lineage>
        <taxon>Bacteria</taxon>
        <taxon>Bacillati</taxon>
        <taxon>Actinomycetota</taxon>
        <taxon>Actinomycetes</taxon>
        <taxon>Micrococcales</taxon>
        <taxon>Cellulomonadaceae</taxon>
        <taxon>Oerskovia</taxon>
    </lineage>
</organism>
<dbReference type="SUPFAM" id="SSF53335">
    <property type="entry name" value="S-adenosyl-L-methionine-dependent methyltransferases"/>
    <property type="match status" value="1"/>
</dbReference>
<accession>A0ABR8RM97</accession>
<dbReference type="Gene3D" id="3.40.50.150">
    <property type="entry name" value="Vaccinia Virus protein VP39"/>
    <property type="match status" value="1"/>
</dbReference>
<evidence type="ECO:0000313" key="2">
    <source>
        <dbReference type="Proteomes" id="UP000641803"/>
    </source>
</evidence>
<name>A0ABR8RM97_9CELL</name>
<gene>
    <name evidence="1" type="ORF">H9652_00625</name>
</gene>
<protein>
    <submittedName>
        <fullName evidence="1">Methyltransferase domain-containing protein</fullName>
    </submittedName>
</protein>
<dbReference type="EMBL" id="JACSQQ010000001">
    <property type="protein sequence ID" value="MBD7948910.1"/>
    <property type="molecule type" value="Genomic_DNA"/>
</dbReference>
<dbReference type="GO" id="GO:0032259">
    <property type="term" value="P:methylation"/>
    <property type="evidence" value="ECO:0007669"/>
    <property type="project" value="UniProtKB-KW"/>
</dbReference>
<dbReference type="PANTHER" id="PTHR43861">
    <property type="entry name" value="TRANS-ACONITATE 2-METHYLTRANSFERASE-RELATED"/>
    <property type="match status" value="1"/>
</dbReference>
<proteinExistence type="predicted"/>
<evidence type="ECO:0000313" key="1">
    <source>
        <dbReference type="EMBL" id="MBD7948910.1"/>
    </source>
</evidence>
<dbReference type="InterPro" id="IPR029063">
    <property type="entry name" value="SAM-dependent_MTases_sf"/>
</dbReference>
<keyword evidence="1" id="KW-0808">Transferase</keyword>
<reference evidence="1 2" key="1">
    <citation type="submission" date="2020-08" db="EMBL/GenBank/DDBJ databases">
        <title>A Genomic Blueprint of the Chicken Gut Microbiome.</title>
        <authorList>
            <person name="Gilroy R."/>
            <person name="Ravi A."/>
            <person name="Getino M."/>
            <person name="Pursley I."/>
            <person name="Horton D.L."/>
            <person name="Alikhan N.-F."/>
            <person name="Baker D."/>
            <person name="Gharbi K."/>
            <person name="Hall N."/>
            <person name="Watson M."/>
            <person name="Adriaenssens E.M."/>
            <person name="Foster-Nyarko E."/>
            <person name="Jarju S."/>
            <person name="Secka A."/>
            <person name="Antonio M."/>
            <person name="Oren A."/>
            <person name="Chaudhuri R."/>
            <person name="La Ragione R.M."/>
            <person name="Hildebrand F."/>
            <person name="Pallen M.J."/>
        </authorList>
    </citation>
    <scope>NUCLEOTIDE SEQUENCE [LARGE SCALE GENOMIC DNA]</scope>
    <source>
        <strain evidence="1 2">Sa4CUA1</strain>
    </source>
</reference>
<keyword evidence="1" id="KW-0489">Methyltransferase</keyword>
<dbReference type="InterPro" id="IPR010743">
    <property type="entry name" value="Methionine_synth_MetW"/>
</dbReference>
<dbReference type="GO" id="GO:0008168">
    <property type="term" value="F:methyltransferase activity"/>
    <property type="evidence" value="ECO:0007669"/>
    <property type="project" value="UniProtKB-KW"/>
</dbReference>
<keyword evidence="2" id="KW-1185">Reference proteome</keyword>
<dbReference type="PANTHER" id="PTHR43861:SF6">
    <property type="entry name" value="METHYLTRANSFERASE TYPE 11"/>
    <property type="match status" value="1"/>
</dbReference>
<dbReference type="Pfam" id="PF07021">
    <property type="entry name" value="MetW"/>
    <property type="match status" value="1"/>
</dbReference>
<dbReference type="Proteomes" id="UP000641803">
    <property type="component" value="Unassembled WGS sequence"/>
</dbReference>
<comment type="caution">
    <text evidence="1">The sequence shown here is derived from an EMBL/GenBank/DDBJ whole genome shotgun (WGS) entry which is preliminary data.</text>
</comment>
<dbReference type="CDD" id="cd02440">
    <property type="entry name" value="AdoMet_MTases"/>
    <property type="match status" value="1"/>
</dbReference>